<feature type="region of interest" description="Disordered" evidence="1">
    <location>
        <begin position="1"/>
        <end position="23"/>
    </location>
</feature>
<name>A0AAD9NQ89_RIDPI</name>
<evidence type="ECO:0000256" key="1">
    <source>
        <dbReference type="SAM" id="MobiDB-lite"/>
    </source>
</evidence>
<reference evidence="2" key="1">
    <citation type="journal article" date="2023" name="Mol. Biol. Evol.">
        <title>Third-Generation Sequencing Reveals the Adaptive Role of the Epigenome in Three Deep-Sea Polychaetes.</title>
        <authorList>
            <person name="Perez M."/>
            <person name="Aroh O."/>
            <person name="Sun Y."/>
            <person name="Lan Y."/>
            <person name="Juniper S.K."/>
            <person name="Young C.R."/>
            <person name="Angers B."/>
            <person name="Qian P.Y."/>
        </authorList>
    </citation>
    <scope>NUCLEOTIDE SEQUENCE</scope>
    <source>
        <strain evidence="2">R07B-5</strain>
    </source>
</reference>
<protein>
    <submittedName>
        <fullName evidence="2">Uncharacterized protein</fullName>
    </submittedName>
</protein>
<dbReference type="AlphaFoldDB" id="A0AAD9NQ89"/>
<evidence type="ECO:0000313" key="2">
    <source>
        <dbReference type="EMBL" id="KAK2178777.1"/>
    </source>
</evidence>
<keyword evidence="3" id="KW-1185">Reference proteome</keyword>
<comment type="caution">
    <text evidence="2">The sequence shown here is derived from an EMBL/GenBank/DDBJ whole genome shotgun (WGS) entry which is preliminary data.</text>
</comment>
<proteinExistence type="predicted"/>
<accession>A0AAD9NQ89</accession>
<gene>
    <name evidence="2" type="ORF">NP493_530g00000</name>
</gene>
<organism evidence="2 3">
    <name type="scientific">Ridgeia piscesae</name>
    <name type="common">Tubeworm</name>
    <dbReference type="NCBI Taxonomy" id="27915"/>
    <lineage>
        <taxon>Eukaryota</taxon>
        <taxon>Metazoa</taxon>
        <taxon>Spiralia</taxon>
        <taxon>Lophotrochozoa</taxon>
        <taxon>Annelida</taxon>
        <taxon>Polychaeta</taxon>
        <taxon>Sedentaria</taxon>
        <taxon>Canalipalpata</taxon>
        <taxon>Sabellida</taxon>
        <taxon>Siboglinidae</taxon>
        <taxon>Ridgeia</taxon>
    </lineage>
</organism>
<feature type="region of interest" description="Disordered" evidence="1">
    <location>
        <begin position="223"/>
        <end position="243"/>
    </location>
</feature>
<feature type="region of interest" description="Disordered" evidence="1">
    <location>
        <begin position="348"/>
        <end position="369"/>
    </location>
</feature>
<dbReference type="EMBL" id="JAODUO010000528">
    <property type="protein sequence ID" value="KAK2178777.1"/>
    <property type="molecule type" value="Genomic_DNA"/>
</dbReference>
<evidence type="ECO:0000313" key="3">
    <source>
        <dbReference type="Proteomes" id="UP001209878"/>
    </source>
</evidence>
<feature type="compositionally biased region" description="Low complexity" evidence="1">
    <location>
        <begin position="1"/>
        <end position="11"/>
    </location>
</feature>
<sequence>MSLVSSDSSLASPPPLSTGCPELPLNSAPIENQEYISFSAKRDTSSVSSVASSLSRSDSYVSIQEMLCQHSRRCSTGELTMTFRTSRQSGRRQSESMLAFKVCPETRDILEPARPASSKRLTKCLTTTRSNTCSTIQTSKSDMSVTVLKRDDITRSRVARSQIEEWKEKAVLEKERQRRELDELVDSLPIPVRPGRHNTLGAGSCPFSQMVKSDDASNVFRKSDHSGHVNSHNNEPCRPPDVDQDATVCPGSGFKSGHCKSTHRARVGNSLVHAVTRAIQSPSRDDCWNSVMCANSSGPSSQEVSSDEDIPPLVHHRHTTYTSPLTGQYAWSSSKGSAITSEPRTQITNGISVSPTVPHDTGDTCNDTGSQKLSDTNQVSVNDNIQHSNDFGFSPRSLKVGMVGCPVIRGICHSHTNSAWTPQTSCTDILTNLDRNGSCMRPYLRTRSNTISTAHSHATSRSSCECLLQRRHSASGKLSQCCSDSRQPLGSRSFSESEADLMSFSSVSDIHTCGKTVDGNLDMVNRNLLDMSLPELHYKSLLDTDLKTNSPTRTSAPSVA</sequence>
<dbReference type="Proteomes" id="UP001209878">
    <property type="component" value="Unassembled WGS sequence"/>
</dbReference>